<keyword evidence="3" id="KW-1185">Reference proteome</keyword>
<dbReference type="AlphaFoldDB" id="A0A238UCI8"/>
<proteinExistence type="predicted"/>
<organism evidence="2 3">
    <name type="scientific">Tenacibaculum jejuense</name>
    <dbReference type="NCBI Taxonomy" id="584609"/>
    <lineage>
        <taxon>Bacteria</taxon>
        <taxon>Pseudomonadati</taxon>
        <taxon>Bacteroidota</taxon>
        <taxon>Flavobacteriia</taxon>
        <taxon>Flavobacteriales</taxon>
        <taxon>Flavobacteriaceae</taxon>
        <taxon>Tenacibaculum</taxon>
    </lineage>
</organism>
<feature type="domain" description="Baseplate structural protein Gp10 C-terminal" evidence="1">
    <location>
        <begin position="287"/>
        <end position="344"/>
    </location>
</feature>
<gene>
    <name evidence="2" type="ORF">TJEJU_3272</name>
</gene>
<evidence type="ECO:0000259" key="1">
    <source>
        <dbReference type="Pfam" id="PF21939"/>
    </source>
</evidence>
<dbReference type="SUPFAM" id="SSF88874">
    <property type="entry name" value="Receptor-binding domain of short tail fibre protein gp12"/>
    <property type="match status" value="1"/>
</dbReference>
<accession>A0A238UCI8</accession>
<dbReference type="CDD" id="cd22641">
    <property type="entry name" value="C24-like"/>
    <property type="match status" value="1"/>
</dbReference>
<sequence>MEINKKNRTELKQYFIAEALPTERQFSDFIEGTINQVDDGIVKRGGEPIAIASEGTTVGSQEILHLYPNFDQEEPDWSLNLNPRVDADEPETSKKGFNIKDTTGESRLFIQSGKGNIGLGTIEPTAKLTIQGAGETSLLSVIDHSKKHTQIFEVGQENGNGAITIQNGVADKNMKLRANTIEFQNLEDKTNTKSVNITAEKNNLKIKADQVQIAGNIKMDNLSGSPILKEKDSDPSDSIIPSQKAVKTYVDNRLPKGIISMWSGSVETIPEGWALCDGTNETPDLRGRFIVGFDAENPEYNQAKKTGGLSEVQLTVQELPAHTHEDSGHDHNINDPGHNHNHNRDGKNFNVLARYTGKDTTDTMDNNKGAGREFALNDYGTIQSKQTGIEILSGKANLQNTGKDQPHENRPPFFVLAYIIKL</sequence>
<dbReference type="Pfam" id="PF21939">
    <property type="entry name" value="Gp10_C"/>
    <property type="match status" value="1"/>
</dbReference>
<dbReference type="OrthoDB" id="9113831at2"/>
<protein>
    <recommendedName>
        <fullName evidence="1">Baseplate structural protein Gp10 C-terminal domain-containing protein</fullName>
    </recommendedName>
</protein>
<evidence type="ECO:0000313" key="3">
    <source>
        <dbReference type="Proteomes" id="UP000215214"/>
    </source>
</evidence>
<dbReference type="Proteomes" id="UP000215214">
    <property type="component" value="Chromosome TJEJU"/>
</dbReference>
<name>A0A238UCI8_9FLAO</name>
<dbReference type="InterPro" id="IPR053827">
    <property type="entry name" value="Gp10_C"/>
</dbReference>
<reference evidence="2 3" key="1">
    <citation type="submission" date="2017-07" db="EMBL/GenBank/DDBJ databases">
        <authorList>
            <person name="Sun Z.S."/>
            <person name="Albrecht U."/>
            <person name="Echele G."/>
            <person name="Lee C.C."/>
        </authorList>
    </citation>
    <scope>NUCLEOTIDE SEQUENCE [LARGE SCALE GENOMIC DNA]</scope>
    <source>
        <strain evidence="3">type strain: KCTC 22618</strain>
    </source>
</reference>
<dbReference type="RefSeq" id="WP_095073812.1">
    <property type="nucleotide sequence ID" value="NZ_LT899436.1"/>
</dbReference>
<dbReference type="EMBL" id="LT899436">
    <property type="protein sequence ID" value="SNR16923.1"/>
    <property type="molecule type" value="Genomic_DNA"/>
</dbReference>
<evidence type="ECO:0000313" key="2">
    <source>
        <dbReference type="EMBL" id="SNR16923.1"/>
    </source>
</evidence>
<dbReference type="KEGG" id="tje:TJEJU_3272"/>